<feature type="transmembrane region" description="Helical" evidence="9">
    <location>
        <begin position="316"/>
        <end position="340"/>
    </location>
</feature>
<dbReference type="Gene3D" id="1.10.357.20">
    <property type="entry name" value="SLC41 divalent cation transporters, integral membrane domain"/>
    <property type="match status" value="1"/>
</dbReference>
<dbReference type="InterPro" id="IPR038076">
    <property type="entry name" value="MgtE_N_sf"/>
</dbReference>
<dbReference type="GO" id="GO:0005886">
    <property type="term" value="C:plasma membrane"/>
    <property type="evidence" value="ECO:0007669"/>
    <property type="project" value="UniProtKB-SubCell"/>
</dbReference>
<dbReference type="Gene3D" id="3.10.580.10">
    <property type="entry name" value="CBS-domain"/>
    <property type="match status" value="1"/>
</dbReference>
<keyword evidence="5 9" id="KW-0460">Magnesium</keyword>
<evidence type="ECO:0000256" key="9">
    <source>
        <dbReference type="RuleBase" id="RU362011"/>
    </source>
</evidence>
<evidence type="ECO:0000256" key="2">
    <source>
        <dbReference type="ARBA" id="ARBA00009749"/>
    </source>
</evidence>
<evidence type="ECO:0000259" key="10">
    <source>
        <dbReference type="PROSITE" id="PS51371"/>
    </source>
</evidence>
<feature type="domain" description="CBS" evidence="10">
    <location>
        <begin position="140"/>
        <end position="203"/>
    </location>
</feature>
<keyword evidence="8" id="KW-0129">CBS domain</keyword>
<keyword evidence="3 9" id="KW-0813">Transport</keyword>
<keyword evidence="9" id="KW-1003">Cell membrane</keyword>
<dbReference type="Pfam" id="PF01769">
    <property type="entry name" value="MgtE"/>
    <property type="match status" value="1"/>
</dbReference>
<dbReference type="SMART" id="SM00924">
    <property type="entry name" value="MgtE_N"/>
    <property type="match status" value="1"/>
</dbReference>
<evidence type="ECO:0000256" key="8">
    <source>
        <dbReference type="PROSITE-ProRule" id="PRU00703"/>
    </source>
</evidence>
<proteinExistence type="inferred from homology"/>
<dbReference type="SUPFAM" id="SSF54631">
    <property type="entry name" value="CBS-domain pair"/>
    <property type="match status" value="1"/>
</dbReference>
<keyword evidence="4 9" id="KW-0812">Transmembrane</keyword>
<sequence length="449" mass="50246">MRFELTKEFLERIRQAIASEDDQWIKQHITDLHFADIAEIMDELSMEQSRYLYYQLDEELQADVLMELEEEVRDRFLASLSSKEMAEQLENLDSDDAADILGELPDEKIQEVISQMEDDDAADDIVDLLNYDEDTAGGLMQKEFIQARLDWPVNRALVELRRQAEDVEQVYTIYVIDDLNKLVGVLSLKRLLFASPKTPIRDLYEGKNLIFVTTSDSSEKVAKVMEKYDLVSVPVVDLQGKLVGRITIDDVVDVIKEEADKDFQLASGISEKVESNSSVFRISRARLPWLLIGMLGGILSAQVISRFETNITHLPALAFFIPLITAMGGNVGVQSSAIVVQSLARGNDPFDSIFSKVGKEAIVGLVNGLLCSSLIFGISYFFNDYLLALVVSISLLTVTIFAAIFGTMIPLILNRYKIDPALATGPFVTTTNDVLGLFIYFTIGLLLLN</sequence>
<name>A0A556N339_9FLAO</name>
<evidence type="ECO:0000313" key="11">
    <source>
        <dbReference type="EMBL" id="TSJ46493.1"/>
    </source>
</evidence>
<evidence type="ECO:0000256" key="3">
    <source>
        <dbReference type="ARBA" id="ARBA00022448"/>
    </source>
</evidence>
<dbReference type="Proteomes" id="UP000316008">
    <property type="component" value="Unassembled WGS sequence"/>
</dbReference>
<dbReference type="SUPFAM" id="SSF161093">
    <property type="entry name" value="MgtE membrane domain-like"/>
    <property type="match status" value="1"/>
</dbReference>
<feature type="domain" description="CBS" evidence="10">
    <location>
        <begin position="205"/>
        <end position="261"/>
    </location>
</feature>
<keyword evidence="6 9" id="KW-1133">Transmembrane helix</keyword>
<dbReference type="CDD" id="cd04606">
    <property type="entry name" value="CBS_pair_Mg_transporter"/>
    <property type="match status" value="1"/>
</dbReference>
<dbReference type="Pfam" id="PF03448">
    <property type="entry name" value="MgtE_N"/>
    <property type="match status" value="1"/>
</dbReference>
<comment type="similarity">
    <text evidence="2 9">Belongs to the SLC41A transporter family.</text>
</comment>
<keyword evidence="7 9" id="KW-0472">Membrane</keyword>
<dbReference type="PANTHER" id="PTHR43773">
    <property type="entry name" value="MAGNESIUM TRANSPORTER MGTE"/>
    <property type="match status" value="1"/>
</dbReference>
<keyword evidence="12" id="KW-1185">Reference proteome</keyword>
<comment type="subcellular location">
    <subcellularLocation>
        <location evidence="9">Cell membrane</location>
        <topology evidence="9">Multi-pass membrane protein</topology>
    </subcellularLocation>
    <subcellularLocation>
        <location evidence="1">Membrane</location>
        <topology evidence="1">Multi-pass membrane protein</topology>
    </subcellularLocation>
</comment>
<evidence type="ECO:0000256" key="1">
    <source>
        <dbReference type="ARBA" id="ARBA00004141"/>
    </source>
</evidence>
<comment type="function">
    <text evidence="9">Acts as a magnesium transporter.</text>
</comment>
<dbReference type="InterPro" id="IPR036739">
    <property type="entry name" value="SLC41_membr_dom_sf"/>
</dbReference>
<dbReference type="SUPFAM" id="SSF158791">
    <property type="entry name" value="MgtE N-terminal domain-like"/>
    <property type="match status" value="1"/>
</dbReference>
<feature type="transmembrane region" description="Helical" evidence="9">
    <location>
        <begin position="361"/>
        <end position="382"/>
    </location>
</feature>
<reference evidence="11 12" key="1">
    <citation type="submission" date="2019-07" db="EMBL/GenBank/DDBJ databases">
        <authorList>
            <person name="Huq M.A."/>
        </authorList>
    </citation>
    <scope>NUCLEOTIDE SEQUENCE [LARGE SCALE GENOMIC DNA]</scope>
    <source>
        <strain evidence="11 12">MAH-3</strain>
    </source>
</reference>
<dbReference type="GO" id="GO:0046872">
    <property type="term" value="F:metal ion binding"/>
    <property type="evidence" value="ECO:0007669"/>
    <property type="project" value="UniProtKB-KW"/>
</dbReference>
<gene>
    <name evidence="11" type="primary">mgtE</name>
    <name evidence="11" type="ORF">FO442_04860</name>
</gene>
<dbReference type="PANTHER" id="PTHR43773:SF1">
    <property type="entry name" value="MAGNESIUM TRANSPORTER MGTE"/>
    <property type="match status" value="1"/>
</dbReference>
<dbReference type="EMBL" id="VLPL01000002">
    <property type="protein sequence ID" value="TSJ46493.1"/>
    <property type="molecule type" value="Genomic_DNA"/>
</dbReference>
<dbReference type="Gene3D" id="1.25.60.10">
    <property type="entry name" value="MgtE N-terminal domain-like"/>
    <property type="match status" value="1"/>
</dbReference>
<keyword evidence="9" id="KW-0479">Metal-binding</keyword>
<evidence type="ECO:0000256" key="4">
    <source>
        <dbReference type="ARBA" id="ARBA00022692"/>
    </source>
</evidence>
<feature type="transmembrane region" description="Helical" evidence="9">
    <location>
        <begin position="388"/>
        <end position="413"/>
    </location>
</feature>
<evidence type="ECO:0000256" key="7">
    <source>
        <dbReference type="ARBA" id="ARBA00023136"/>
    </source>
</evidence>
<dbReference type="RefSeq" id="WP_144332030.1">
    <property type="nucleotide sequence ID" value="NZ_VLPL01000002.1"/>
</dbReference>
<dbReference type="OrthoDB" id="9790355at2"/>
<dbReference type="SMART" id="SM00116">
    <property type="entry name" value="CBS"/>
    <property type="match status" value="2"/>
</dbReference>
<dbReference type="Pfam" id="PF00571">
    <property type="entry name" value="CBS"/>
    <property type="match status" value="2"/>
</dbReference>
<organism evidence="11 12">
    <name type="scientific">Fluviicola chungangensis</name>
    <dbReference type="NCBI Taxonomy" id="2597671"/>
    <lineage>
        <taxon>Bacteria</taxon>
        <taxon>Pseudomonadati</taxon>
        <taxon>Bacteroidota</taxon>
        <taxon>Flavobacteriia</taxon>
        <taxon>Flavobacteriales</taxon>
        <taxon>Crocinitomicaceae</taxon>
        <taxon>Fluviicola</taxon>
    </lineage>
</organism>
<dbReference type="GO" id="GO:0015095">
    <property type="term" value="F:magnesium ion transmembrane transporter activity"/>
    <property type="evidence" value="ECO:0007669"/>
    <property type="project" value="UniProtKB-UniRule"/>
</dbReference>
<dbReference type="InterPro" id="IPR000644">
    <property type="entry name" value="CBS_dom"/>
</dbReference>
<comment type="caution">
    <text evidence="11">The sequence shown here is derived from an EMBL/GenBank/DDBJ whole genome shotgun (WGS) entry which is preliminary data.</text>
</comment>
<dbReference type="InterPro" id="IPR006667">
    <property type="entry name" value="SLC41_membr_dom"/>
</dbReference>
<evidence type="ECO:0000256" key="6">
    <source>
        <dbReference type="ARBA" id="ARBA00022989"/>
    </source>
</evidence>
<accession>A0A556N339</accession>
<comment type="subunit">
    <text evidence="9">Homodimer.</text>
</comment>
<evidence type="ECO:0000313" key="12">
    <source>
        <dbReference type="Proteomes" id="UP000316008"/>
    </source>
</evidence>
<dbReference type="PROSITE" id="PS51371">
    <property type="entry name" value="CBS"/>
    <property type="match status" value="2"/>
</dbReference>
<feature type="transmembrane region" description="Helical" evidence="9">
    <location>
        <begin position="425"/>
        <end position="448"/>
    </location>
</feature>
<protein>
    <recommendedName>
        <fullName evidence="9">Magnesium transporter MgtE</fullName>
    </recommendedName>
</protein>
<evidence type="ECO:0000256" key="5">
    <source>
        <dbReference type="ARBA" id="ARBA00022842"/>
    </source>
</evidence>
<dbReference type="InterPro" id="IPR046342">
    <property type="entry name" value="CBS_dom_sf"/>
</dbReference>
<feature type="transmembrane region" description="Helical" evidence="9">
    <location>
        <begin position="287"/>
        <end position="304"/>
    </location>
</feature>
<dbReference type="InterPro" id="IPR006668">
    <property type="entry name" value="Mg_transptr_MgtE_intracell_dom"/>
</dbReference>
<dbReference type="NCBIfam" id="TIGR00400">
    <property type="entry name" value="mgtE"/>
    <property type="match status" value="1"/>
</dbReference>
<dbReference type="InterPro" id="IPR006669">
    <property type="entry name" value="MgtE_transporter"/>
</dbReference>
<dbReference type="AlphaFoldDB" id="A0A556N339"/>